<keyword evidence="4" id="KW-0808">Transferase</keyword>
<comment type="subcellular location">
    <subcellularLocation>
        <location evidence="1">Cell membrane</location>
        <topology evidence="1">Multi-pass membrane protein</topology>
    </subcellularLocation>
</comment>
<dbReference type="Pfam" id="PF02743">
    <property type="entry name" value="dCache_1"/>
    <property type="match status" value="1"/>
</dbReference>
<dbReference type="Gene3D" id="3.30.565.10">
    <property type="entry name" value="Histidine kinase-like ATPase, C-terminal domain"/>
    <property type="match status" value="1"/>
</dbReference>
<dbReference type="PANTHER" id="PTHR34220:SF7">
    <property type="entry name" value="SENSOR HISTIDINE KINASE YPDA"/>
    <property type="match status" value="1"/>
</dbReference>
<keyword evidence="2" id="KW-1003">Cell membrane</keyword>
<dbReference type="SMART" id="SM00304">
    <property type="entry name" value="HAMP"/>
    <property type="match status" value="1"/>
</dbReference>
<evidence type="ECO:0000313" key="12">
    <source>
        <dbReference type="EMBL" id="MCE5170564.1"/>
    </source>
</evidence>
<comment type="caution">
    <text evidence="12">The sequence shown here is derived from an EMBL/GenBank/DDBJ whole genome shotgun (WGS) entry which is preliminary data.</text>
</comment>
<feature type="transmembrane region" description="Helical" evidence="10">
    <location>
        <begin position="7"/>
        <end position="31"/>
    </location>
</feature>
<accession>A0ABS8YH62</accession>
<dbReference type="InterPro" id="IPR036890">
    <property type="entry name" value="HATPase_C_sf"/>
</dbReference>
<keyword evidence="5 10" id="KW-0812">Transmembrane</keyword>
<evidence type="ECO:0000313" key="13">
    <source>
        <dbReference type="Proteomes" id="UP001199916"/>
    </source>
</evidence>
<feature type="coiled-coil region" evidence="9">
    <location>
        <begin position="366"/>
        <end position="400"/>
    </location>
</feature>
<dbReference type="Pfam" id="PF00672">
    <property type="entry name" value="HAMP"/>
    <property type="match status" value="1"/>
</dbReference>
<feature type="domain" description="HAMP" evidence="11">
    <location>
        <begin position="326"/>
        <end position="378"/>
    </location>
</feature>
<evidence type="ECO:0000256" key="4">
    <source>
        <dbReference type="ARBA" id="ARBA00022679"/>
    </source>
</evidence>
<dbReference type="InterPro" id="IPR003594">
    <property type="entry name" value="HATPase_dom"/>
</dbReference>
<keyword evidence="7 10" id="KW-1133">Transmembrane helix</keyword>
<sequence length="609" mass="70648">MNLRFKLMTAFVTLIIIPLLLLGTLTFWIAFQMLEEKYNQQAELSLKATGKSVSYLFSEMDRVTDLGIGSSVFEGALSARNPREQNLAKADYLQLNANQRNFRMLLYNHPSINFAYLYNTRSDSNWQQVVPIFDKQGFKALPFEQFEQHEIYENVLKRRGAPLWIGPNEYPEITGNEDGFTQIRVIKSMSSLRNLGVLVVQVKNWELDSIFNKFQWDNPNSPLFYLVNRNGNILYESDNEHKLSNLQSVIEPIANSTSLYNSYKTDFNGQESLISTYKLKDFDWYIVSVTSWKMLTKEMVDFGIWVAIIMFACVVAALLFFLLFMNRITNSVNRIVRFMRRVETGELNVRVEEKGNDEMTALAKGFNQLTERVSGLIDQVKQEQKQKNMAEMRVLEAQIKPHFIFNTLESINALAIQNEGRKVSQMVYRLGNILRTSIQDKEEITIREELAYLRSYLEIQKFRFEDLFNFEIDVPDDILNNQILKLTLQPLVENCIQHGFDGITHTGWIRISAYDDAERIFIDVEDNGLGMSNEQLKKFQYMQSDEQKALLPIVEQTYNTERRGLGVRSVADRIRITYGFRYGLFICSAPSKGTIIRCIIPKYEQGEAE</sequence>
<dbReference type="InterPro" id="IPR003660">
    <property type="entry name" value="HAMP_dom"/>
</dbReference>
<evidence type="ECO:0000256" key="5">
    <source>
        <dbReference type="ARBA" id="ARBA00022692"/>
    </source>
</evidence>
<dbReference type="Proteomes" id="UP001199916">
    <property type="component" value="Unassembled WGS sequence"/>
</dbReference>
<dbReference type="EMBL" id="JAJNBZ010000010">
    <property type="protein sequence ID" value="MCE5170564.1"/>
    <property type="molecule type" value="Genomic_DNA"/>
</dbReference>
<keyword evidence="3" id="KW-0597">Phosphoprotein</keyword>
<evidence type="ECO:0000259" key="11">
    <source>
        <dbReference type="PROSITE" id="PS50885"/>
    </source>
</evidence>
<dbReference type="SUPFAM" id="SSF158472">
    <property type="entry name" value="HAMP domain-like"/>
    <property type="match status" value="1"/>
</dbReference>
<evidence type="ECO:0000256" key="7">
    <source>
        <dbReference type="ARBA" id="ARBA00022989"/>
    </source>
</evidence>
<dbReference type="GO" id="GO:0016301">
    <property type="term" value="F:kinase activity"/>
    <property type="evidence" value="ECO:0007669"/>
    <property type="project" value="UniProtKB-KW"/>
</dbReference>
<dbReference type="CDD" id="cd06225">
    <property type="entry name" value="HAMP"/>
    <property type="match status" value="1"/>
</dbReference>
<dbReference type="RefSeq" id="WP_019422956.1">
    <property type="nucleotide sequence ID" value="NZ_JAJNBZ010000010.1"/>
</dbReference>
<dbReference type="InterPro" id="IPR050640">
    <property type="entry name" value="Bact_2-comp_sensor_kinase"/>
</dbReference>
<dbReference type="SUPFAM" id="SSF55874">
    <property type="entry name" value="ATPase domain of HSP90 chaperone/DNA topoisomerase II/histidine kinase"/>
    <property type="match status" value="1"/>
</dbReference>
<keyword evidence="13" id="KW-1185">Reference proteome</keyword>
<protein>
    <submittedName>
        <fullName evidence="12">Sensor histidine kinase</fullName>
    </submittedName>
</protein>
<dbReference type="SMART" id="SM00387">
    <property type="entry name" value="HATPase_c"/>
    <property type="match status" value="1"/>
</dbReference>
<organism evidence="12 13">
    <name type="scientific">Paenibacillus profundus</name>
    <dbReference type="NCBI Taxonomy" id="1173085"/>
    <lineage>
        <taxon>Bacteria</taxon>
        <taxon>Bacillati</taxon>
        <taxon>Bacillota</taxon>
        <taxon>Bacilli</taxon>
        <taxon>Bacillales</taxon>
        <taxon>Paenibacillaceae</taxon>
        <taxon>Paenibacillus</taxon>
    </lineage>
</organism>
<gene>
    <name evidence="12" type="ORF">LQV63_14705</name>
</gene>
<keyword evidence="6 12" id="KW-0418">Kinase</keyword>
<evidence type="ECO:0000256" key="1">
    <source>
        <dbReference type="ARBA" id="ARBA00004651"/>
    </source>
</evidence>
<dbReference type="PANTHER" id="PTHR34220">
    <property type="entry name" value="SENSOR HISTIDINE KINASE YPDA"/>
    <property type="match status" value="1"/>
</dbReference>
<keyword evidence="8 10" id="KW-0472">Membrane</keyword>
<evidence type="ECO:0000256" key="9">
    <source>
        <dbReference type="SAM" id="Coils"/>
    </source>
</evidence>
<reference evidence="12 13" key="1">
    <citation type="submission" date="2021-11" db="EMBL/GenBank/DDBJ databases">
        <title>Draft genome sequence of Paenibacillus profundus YoMME, a new Gram-positive bacteria with exoelectrogenic properties.</title>
        <authorList>
            <person name="Hubenova Y."/>
            <person name="Hubenova E."/>
            <person name="Manasiev Y."/>
            <person name="Peykov S."/>
            <person name="Mitov M."/>
        </authorList>
    </citation>
    <scope>NUCLEOTIDE SEQUENCE [LARGE SCALE GENOMIC DNA]</scope>
    <source>
        <strain evidence="12 13">YoMME</strain>
    </source>
</reference>
<dbReference type="Gene3D" id="6.10.340.10">
    <property type="match status" value="1"/>
</dbReference>
<dbReference type="InterPro" id="IPR010559">
    <property type="entry name" value="Sig_transdc_His_kin_internal"/>
</dbReference>
<evidence type="ECO:0000256" key="2">
    <source>
        <dbReference type="ARBA" id="ARBA00022475"/>
    </source>
</evidence>
<evidence type="ECO:0000256" key="10">
    <source>
        <dbReference type="SAM" id="Phobius"/>
    </source>
</evidence>
<feature type="transmembrane region" description="Helical" evidence="10">
    <location>
        <begin position="302"/>
        <end position="324"/>
    </location>
</feature>
<proteinExistence type="predicted"/>
<dbReference type="Pfam" id="PF06580">
    <property type="entry name" value="His_kinase"/>
    <property type="match status" value="1"/>
</dbReference>
<dbReference type="PROSITE" id="PS50885">
    <property type="entry name" value="HAMP"/>
    <property type="match status" value="1"/>
</dbReference>
<dbReference type="Pfam" id="PF02518">
    <property type="entry name" value="HATPase_c"/>
    <property type="match status" value="1"/>
</dbReference>
<evidence type="ECO:0000256" key="3">
    <source>
        <dbReference type="ARBA" id="ARBA00022553"/>
    </source>
</evidence>
<keyword evidence="9" id="KW-0175">Coiled coil</keyword>
<name>A0ABS8YH62_9BACL</name>
<evidence type="ECO:0000256" key="6">
    <source>
        <dbReference type="ARBA" id="ARBA00022777"/>
    </source>
</evidence>
<evidence type="ECO:0000256" key="8">
    <source>
        <dbReference type="ARBA" id="ARBA00023136"/>
    </source>
</evidence>
<dbReference type="Gene3D" id="3.30.450.20">
    <property type="entry name" value="PAS domain"/>
    <property type="match status" value="1"/>
</dbReference>
<dbReference type="InterPro" id="IPR033479">
    <property type="entry name" value="dCache_1"/>
</dbReference>